<dbReference type="Pfam" id="PF00486">
    <property type="entry name" value="Trans_reg_C"/>
    <property type="match status" value="1"/>
</dbReference>
<evidence type="ECO:0000256" key="6">
    <source>
        <dbReference type="ARBA" id="ARBA00023163"/>
    </source>
</evidence>
<keyword evidence="13" id="KW-1185">Reference proteome</keyword>
<dbReference type="PANTHER" id="PTHR48111:SF22">
    <property type="entry name" value="REGULATOR OF RPOS"/>
    <property type="match status" value="1"/>
</dbReference>
<dbReference type="Gene3D" id="6.10.250.690">
    <property type="match status" value="1"/>
</dbReference>
<dbReference type="Pfam" id="PF00072">
    <property type="entry name" value="Response_reg"/>
    <property type="match status" value="1"/>
</dbReference>
<dbReference type="EMBL" id="QZDT01000057">
    <property type="protein sequence ID" value="NBJ94938.1"/>
    <property type="molecule type" value="Genomic_DNA"/>
</dbReference>
<dbReference type="GO" id="GO:0032993">
    <property type="term" value="C:protein-DNA complex"/>
    <property type="evidence" value="ECO:0007669"/>
    <property type="project" value="TreeGrafter"/>
</dbReference>
<evidence type="ECO:0000259" key="11">
    <source>
        <dbReference type="PROSITE" id="PS51755"/>
    </source>
</evidence>
<evidence type="ECO:0000256" key="8">
    <source>
        <dbReference type="PROSITE-ProRule" id="PRU00169"/>
    </source>
</evidence>
<organism evidence="12 13">
    <name type="scientific">Parablautia muri</name>
    <dbReference type="NCBI Taxonomy" id="2320879"/>
    <lineage>
        <taxon>Bacteria</taxon>
        <taxon>Bacillati</taxon>
        <taxon>Bacillota</taxon>
        <taxon>Clostridia</taxon>
        <taxon>Lachnospirales</taxon>
        <taxon>Lachnospiraceae</taxon>
        <taxon>Parablautia</taxon>
    </lineage>
</organism>
<evidence type="ECO:0000256" key="2">
    <source>
        <dbReference type="ARBA" id="ARBA00022553"/>
    </source>
</evidence>
<dbReference type="GO" id="GO:0005829">
    <property type="term" value="C:cytosol"/>
    <property type="evidence" value="ECO:0007669"/>
    <property type="project" value="TreeGrafter"/>
</dbReference>
<keyword evidence="5 9" id="KW-0238">DNA-binding</keyword>
<evidence type="ECO:0000256" key="4">
    <source>
        <dbReference type="ARBA" id="ARBA00023015"/>
    </source>
</evidence>
<comment type="caution">
    <text evidence="12">The sequence shown here is derived from an EMBL/GenBank/DDBJ whole genome shotgun (WGS) entry which is preliminary data.</text>
</comment>
<dbReference type="Gene3D" id="3.40.50.2300">
    <property type="match status" value="1"/>
</dbReference>
<dbReference type="SMART" id="SM00862">
    <property type="entry name" value="Trans_reg_C"/>
    <property type="match status" value="1"/>
</dbReference>
<dbReference type="CDD" id="cd00383">
    <property type="entry name" value="trans_reg_C"/>
    <property type="match status" value="1"/>
</dbReference>
<comment type="function">
    <text evidence="7">May play the central regulatory role in sporulation. It may be an element of the effector pathway responsible for the activation of sporulation genes in response to nutritional stress. Spo0A may act in concert with spo0H (a sigma factor) to control the expression of some genes that are critical to the sporulation process.</text>
</comment>
<feature type="domain" description="Response regulatory" evidence="10">
    <location>
        <begin position="2"/>
        <end position="118"/>
    </location>
</feature>
<evidence type="ECO:0000313" key="13">
    <source>
        <dbReference type="Proteomes" id="UP001154420"/>
    </source>
</evidence>
<dbReference type="OrthoDB" id="9790442at2"/>
<gene>
    <name evidence="12" type="ORF">D5281_20775</name>
</gene>
<keyword evidence="6" id="KW-0804">Transcription</keyword>
<dbReference type="GO" id="GO:0006355">
    <property type="term" value="P:regulation of DNA-templated transcription"/>
    <property type="evidence" value="ECO:0007669"/>
    <property type="project" value="InterPro"/>
</dbReference>
<dbReference type="InterPro" id="IPR001867">
    <property type="entry name" value="OmpR/PhoB-type_DNA-bd"/>
</dbReference>
<dbReference type="Proteomes" id="UP001154420">
    <property type="component" value="Unassembled WGS sequence"/>
</dbReference>
<dbReference type="SMART" id="SM00448">
    <property type="entry name" value="REC"/>
    <property type="match status" value="1"/>
</dbReference>
<dbReference type="InterPro" id="IPR001789">
    <property type="entry name" value="Sig_transdc_resp-reg_receiver"/>
</dbReference>
<feature type="domain" description="OmpR/PhoB-type" evidence="11">
    <location>
        <begin position="127"/>
        <end position="225"/>
    </location>
</feature>
<evidence type="ECO:0000256" key="9">
    <source>
        <dbReference type="PROSITE-ProRule" id="PRU01091"/>
    </source>
</evidence>
<proteinExistence type="predicted"/>
<reference evidence="12" key="1">
    <citation type="submission" date="2018-09" db="EMBL/GenBank/DDBJ databases">
        <title>Murine metabolic-syndrome-specific gut microbial biobank.</title>
        <authorList>
            <person name="Liu C."/>
        </authorList>
    </citation>
    <scope>NUCLEOTIDE SEQUENCE</scope>
    <source>
        <strain evidence="12">D42-62</strain>
    </source>
</reference>
<name>A0A9X5BJI7_9FIRM</name>
<feature type="DNA-binding region" description="OmpR/PhoB-type" evidence="9">
    <location>
        <begin position="127"/>
        <end position="225"/>
    </location>
</feature>
<dbReference type="InterPro" id="IPR011006">
    <property type="entry name" value="CheY-like_superfamily"/>
</dbReference>
<dbReference type="AlphaFoldDB" id="A0A9X5BJI7"/>
<dbReference type="RefSeq" id="WP_160561912.1">
    <property type="nucleotide sequence ID" value="NZ_QZDT01000057.1"/>
</dbReference>
<dbReference type="SUPFAM" id="SSF52172">
    <property type="entry name" value="CheY-like"/>
    <property type="match status" value="1"/>
</dbReference>
<evidence type="ECO:0000256" key="1">
    <source>
        <dbReference type="ARBA" id="ARBA00018672"/>
    </source>
</evidence>
<keyword evidence="2 8" id="KW-0597">Phosphoprotein</keyword>
<dbReference type="PANTHER" id="PTHR48111">
    <property type="entry name" value="REGULATOR OF RPOS"/>
    <property type="match status" value="1"/>
</dbReference>
<dbReference type="GO" id="GO:0000156">
    <property type="term" value="F:phosphorelay response regulator activity"/>
    <property type="evidence" value="ECO:0007669"/>
    <property type="project" value="TreeGrafter"/>
</dbReference>
<evidence type="ECO:0000256" key="3">
    <source>
        <dbReference type="ARBA" id="ARBA00023012"/>
    </source>
</evidence>
<dbReference type="GO" id="GO:0000976">
    <property type="term" value="F:transcription cis-regulatory region binding"/>
    <property type="evidence" value="ECO:0007669"/>
    <property type="project" value="TreeGrafter"/>
</dbReference>
<feature type="modified residue" description="4-aspartylphosphate" evidence="8">
    <location>
        <position position="53"/>
    </location>
</feature>
<sequence>MKILLLEDDKYLCDNMKQQLTKEGYIVDACNDGEEGFLLALDRNNGYDLAIIDRMLPVIDGLAIIKAMRNKKMQLPIIIITGMSELQDKIEGLDNGADDYLTKPFHISELSARIRALIRRPAILAEQNCLSYHDLSLDVLKRQLVCKSSHLVLTPTEFHLMSVFLEKPEIVLTREQLIQKVWETDASVESKNLDNYIYFLRKRIRTVESECVLSSVYGSGFILEVKHDTKA</sequence>
<dbReference type="InterPro" id="IPR036388">
    <property type="entry name" value="WH-like_DNA-bd_sf"/>
</dbReference>
<evidence type="ECO:0000256" key="5">
    <source>
        <dbReference type="ARBA" id="ARBA00023125"/>
    </source>
</evidence>
<dbReference type="PROSITE" id="PS50110">
    <property type="entry name" value="RESPONSE_REGULATORY"/>
    <property type="match status" value="1"/>
</dbReference>
<keyword evidence="3" id="KW-0902">Two-component regulatory system</keyword>
<accession>A0A9X5BJI7</accession>
<evidence type="ECO:0000256" key="7">
    <source>
        <dbReference type="ARBA" id="ARBA00024867"/>
    </source>
</evidence>
<keyword evidence="4" id="KW-0805">Transcription regulation</keyword>
<protein>
    <recommendedName>
        <fullName evidence="1">Stage 0 sporulation protein A homolog</fullName>
    </recommendedName>
</protein>
<evidence type="ECO:0000313" key="12">
    <source>
        <dbReference type="EMBL" id="NBJ94938.1"/>
    </source>
</evidence>
<dbReference type="PROSITE" id="PS51755">
    <property type="entry name" value="OMPR_PHOB"/>
    <property type="match status" value="1"/>
</dbReference>
<dbReference type="InterPro" id="IPR039420">
    <property type="entry name" value="WalR-like"/>
</dbReference>
<evidence type="ECO:0000259" key="10">
    <source>
        <dbReference type="PROSITE" id="PS50110"/>
    </source>
</evidence>
<dbReference type="Gene3D" id="1.10.10.10">
    <property type="entry name" value="Winged helix-like DNA-binding domain superfamily/Winged helix DNA-binding domain"/>
    <property type="match status" value="1"/>
</dbReference>